<dbReference type="Proteomes" id="UP001642484">
    <property type="component" value="Unassembled WGS sequence"/>
</dbReference>
<reference evidence="1 2" key="1">
    <citation type="submission" date="2024-02" db="EMBL/GenBank/DDBJ databases">
        <authorList>
            <person name="Chen Y."/>
            <person name="Shah S."/>
            <person name="Dougan E. K."/>
            <person name="Thang M."/>
            <person name="Chan C."/>
        </authorList>
    </citation>
    <scope>NUCLEOTIDE SEQUENCE [LARGE SCALE GENOMIC DNA]</scope>
</reference>
<proteinExistence type="predicted"/>
<evidence type="ECO:0000313" key="2">
    <source>
        <dbReference type="Proteomes" id="UP001642484"/>
    </source>
</evidence>
<evidence type="ECO:0000313" key="1">
    <source>
        <dbReference type="EMBL" id="CAK9071224.1"/>
    </source>
</evidence>
<comment type="caution">
    <text evidence="1">The sequence shown here is derived from an EMBL/GenBank/DDBJ whole genome shotgun (WGS) entry which is preliminary data.</text>
</comment>
<sequence length="102" mass="11533">MICQRFLTPAGSGFRKAQPDWNLLSGVGLDLGSARGLLQLQRRGALRMPSIQLHSTTLTMAEWLYIRAAQECFFINSQQYALRAVWANVREVASQVELRHSE</sequence>
<gene>
    <name evidence="1" type="ORF">CCMP2556_LOCUS35017</name>
</gene>
<dbReference type="EMBL" id="CAXAMN010022596">
    <property type="protein sequence ID" value="CAK9071224.1"/>
    <property type="molecule type" value="Genomic_DNA"/>
</dbReference>
<accession>A0ABP0P827</accession>
<organism evidence="1 2">
    <name type="scientific">Durusdinium trenchii</name>
    <dbReference type="NCBI Taxonomy" id="1381693"/>
    <lineage>
        <taxon>Eukaryota</taxon>
        <taxon>Sar</taxon>
        <taxon>Alveolata</taxon>
        <taxon>Dinophyceae</taxon>
        <taxon>Suessiales</taxon>
        <taxon>Symbiodiniaceae</taxon>
        <taxon>Durusdinium</taxon>
    </lineage>
</organism>
<name>A0ABP0P827_9DINO</name>
<protein>
    <submittedName>
        <fullName evidence="1">Uncharacterized protein</fullName>
    </submittedName>
</protein>
<keyword evidence="2" id="KW-1185">Reference proteome</keyword>